<dbReference type="Proteomes" id="UP000008810">
    <property type="component" value="Chromosome 2"/>
</dbReference>
<dbReference type="InterPro" id="IPR045177">
    <property type="entry name" value="FDM1-5/IDN2"/>
</dbReference>
<dbReference type="ExpressionAtlas" id="A0A0Q3FTI3">
    <property type="expression patterns" value="baseline"/>
</dbReference>
<reference evidence="3 4" key="1">
    <citation type="journal article" date="2010" name="Nature">
        <title>Genome sequencing and analysis of the model grass Brachypodium distachyon.</title>
        <authorList>
            <consortium name="International Brachypodium Initiative"/>
        </authorList>
    </citation>
    <scope>NUCLEOTIDE SEQUENCE [LARGE SCALE GENOMIC DNA]</scope>
    <source>
        <strain evidence="3 4">Bd21</strain>
    </source>
</reference>
<evidence type="ECO:0000313" key="4">
    <source>
        <dbReference type="EnsemblPlants" id="KQK02503"/>
    </source>
</evidence>
<name>A0A0Q3FTI3_BRADI</name>
<keyword evidence="1" id="KW-0175">Coiled coil</keyword>
<dbReference type="Pfam" id="PF03468">
    <property type="entry name" value="XS"/>
    <property type="match status" value="1"/>
</dbReference>
<dbReference type="GO" id="GO:0080188">
    <property type="term" value="P:gene silencing by siRNA-directed DNA methylation"/>
    <property type="evidence" value="ECO:0007669"/>
    <property type="project" value="InterPro"/>
</dbReference>
<dbReference type="EMBL" id="CM000881">
    <property type="protein sequence ID" value="KQK02503.1"/>
    <property type="molecule type" value="Genomic_DNA"/>
</dbReference>
<keyword evidence="5" id="KW-1185">Reference proteome</keyword>
<dbReference type="OrthoDB" id="645647at2759"/>
<evidence type="ECO:0000313" key="3">
    <source>
        <dbReference type="EMBL" id="KQK02503.1"/>
    </source>
</evidence>
<dbReference type="InterPro" id="IPR005380">
    <property type="entry name" value="XS_domain"/>
</dbReference>
<dbReference type="STRING" id="15368.A0A0Q3FTI3"/>
<dbReference type="PANTHER" id="PTHR21596">
    <property type="entry name" value="RIBONUCLEASE P SUBUNIT P38"/>
    <property type="match status" value="1"/>
</dbReference>
<sequence>GVLVNVPTEWKSGRHVGESGYLLREQLSEFCPKKVIPLWDRKRGHTGSAIVEFKSDWSGLKNALDFENHFEAQGCGEKLWKEKYKGSEIFGWVARANDFRSHGPIGAYVRKYGDLKTLADCKNDEERKSRKLEASFVIQVEVMGRHVQDVECKNNETAELLGRLEADMKKLHWSHDEEIRKIQQRARRDKQKIIDENQKLRLELEDKTRELDSKSRQLDEQAAQSDFDKRILQQEMEKHEVETNHVTMGILEHFKVHENLVELAEEHKREDKIALDKELELQKIMLDRQALEIEVKQLQGQLEVMKMMPGEEDSKKKILEDLRAKLEEKREEKVQEDMITRQTDLNNELQPARKKLINGFLEPTSG</sequence>
<dbReference type="PANTHER" id="PTHR21596:SF73">
    <property type="entry name" value="FACTOR OF DNA METHYLATION 1-5_IDN2 DOMAIN-CONTAINING PROTEIN"/>
    <property type="match status" value="1"/>
</dbReference>
<dbReference type="Gramene" id="KQK02503">
    <property type="protein sequence ID" value="KQK02503"/>
    <property type="gene ID" value="BRADI_2g01860v3"/>
</dbReference>
<dbReference type="Gene3D" id="3.30.70.2890">
    <property type="entry name" value="XS domain"/>
    <property type="match status" value="1"/>
</dbReference>
<evidence type="ECO:0000256" key="1">
    <source>
        <dbReference type="SAM" id="Coils"/>
    </source>
</evidence>
<feature type="domain" description="XS" evidence="2">
    <location>
        <begin position="1"/>
        <end position="100"/>
    </location>
</feature>
<protein>
    <recommendedName>
        <fullName evidence="2">XS domain-containing protein</fullName>
    </recommendedName>
</protein>
<evidence type="ECO:0000313" key="5">
    <source>
        <dbReference type="Proteomes" id="UP000008810"/>
    </source>
</evidence>
<dbReference type="InParanoid" id="A0A0Q3FTI3"/>
<reference evidence="3" key="2">
    <citation type="submission" date="2017-06" db="EMBL/GenBank/DDBJ databases">
        <title>WGS assembly of Brachypodium distachyon.</title>
        <authorList>
            <consortium name="The International Brachypodium Initiative"/>
            <person name="Lucas S."/>
            <person name="Harmon-Smith M."/>
            <person name="Lail K."/>
            <person name="Tice H."/>
            <person name="Grimwood J."/>
            <person name="Bruce D."/>
            <person name="Barry K."/>
            <person name="Shu S."/>
            <person name="Lindquist E."/>
            <person name="Wang M."/>
            <person name="Pitluck S."/>
            <person name="Vogel J.P."/>
            <person name="Garvin D.F."/>
            <person name="Mockler T.C."/>
            <person name="Schmutz J."/>
            <person name="Rokhsar D."/>
            <person name="Bevan M.W."/>
        </authorList>
    </citation>
    <scope>NUCLEOTIDE SEQUENCE</scope>
    <source>
        <strain evidence="3">Bd21</strain>
    </source>
</reference>
<evidence type="ECO:0000259" key="2">
    <source>
        <dbReference type="Pfam" id="PF03468"/>
    </source>
</evidence>
<dbReference type="EnsemblPlants" id="KQK02503">
    <property type="protein sequence ID" value="KQK02503"/>
    <property type="gene ID" value="BRADI_2g01860v3"/>
</dbReference>
<reference evidence="4" key="3">
    <citation type="submission" date="2018-08" db="UniProtKB">
        <authorList>
            <consortium name="EnsemblPlants"/>
        </authorList>
    </citation>
    <scope>IDENTIFICATION</scope>
    <source>
        <strain evidence="4">cv. Bd21</strain>
    </source>
</reference>
<gene>
    <name evidence="3" type="ORF">BRADI_2g01860v3</name>
</gene>
<feature type="coiled-coil region" evidence="1">
    <location>
        <begin position="281"/>
        <end position="339"/>
    </location>
</feature>
<proteinExistence type="predicted"/>
<feature type="coiled-coil region" evidence="1">
    <location>
        <begin position="183"/>
        <end position="224"/>
    </location>
</feature>
<accession>A0A0Q3FTI3</accession>
<organism evidence="3">
    <name type="scientific">Brachypodium distachyon</name>
    <name type="common">Purple false brome</name>
    <name type="synonym">Trachynia distachya</name>
    <dbReference type="NCBI Taxonomy" id="15368"/>
    <lineage>
        <taxon>Eukaryota</taxon>
        <taxon>Viridiplantae</taxon>
        <taxon>Streptophyta</taxon>
        <taxon>Embryophyta</taxon>
        <taxon>Tracheophyta</taxon>
        <taxon>Spermatophyta</taxon>
        <taxon>Magnoliopsida</taxon>
        <taxon>Liliopsida</taxon>
        <taxon>Poales</taxon>
        <taxon>Poaceae</taxon>
        <taxon>BOP clade</taxon>
        <taxon>Pooideae</taxon>
        <taxon>Stipodae</taxon>
        <taxon>Brachypodieae</taxon>
        <taxon>Brachypodium</taxon>
    </lineage>
</organism>
<feature type="non-terminal residue" evidence="3">
    <location>
        <position position="1"/>
    </location>
</feature>
<dbReference type="InterPro" id="IPR038588">
    <property type="entry name" value="XS_domain_sf"/>
</dbReference>
<dbReference type="AlphaFoldDB" id="A0A0Q3FTI3"/>